<evidence type="ECO:0000313" key="4">
    <source>
        <dbReference type="Proteomes" id="UP000054761"/>
    </source>
</evidence>
<proteinExistence type="predicted"/>
<dbReference type="InterPro" id="IPR000587">
    <property type="entry name" value="Creatinase_N"/>
</dbReference>
<dbReference type="STRING" id="454.Lisr_1716"/>
<keyword evidence="4" id="KW-1185">Reference proteome</keyword>
<name>A0A0W0VK40_9GAMM</name>
<dbReference type="OrthoDB" id="9761809at2"/>
<evidence type="ECO:0000259" key="1">
    <source>
        <dbReference type="Pfam" id="PF00557"/>
    </source>
</evidence>
<dbReference type="EC" id="3.4.-.-" evidence="3"/>
<keyword evidence="3" id="KW-0378">Hydrolase</keyword>
<dbReference type="PANTHER" id="PTHR46112:SF2">
    <property type="entry name" value="XAA-PRO AMINOPEPTIDASE P-RELATED"/>
    <property type="match status" value="1"/>
</dbReference>
<dbReference type="CDD" id="cd01066">
    <property type="entry name" value="APP_MetAP"/>
    <property type="match status" value="1"/>
</dbReference>
<comment type="caution">
    <text evidence="3">The sequence shown here is derived from an EMBL/GenBank/DDBJ whole genome shotgun (WGS) entry which is preliminary data.</text>
</comment>
<dbReference type="InterPro" id="IPR036005">
    <property type="entry name" value="Creatinase/aminopeptidase-like"/>
</dbReference>
<dbReference type="GO" id="GO:0016787">
    <property type="term" value="F:hydrolase activity"/>
    <property type="evidence" value="ECO:0007669"/>
    <property type="project" value="UniProtKB-KW"/>
</dbReference>
<dbReference type="EMBL" id="LNYH01000100">
    <property type="protein sequence ID" value="KTD20471.1"/>
    <property type="molecule type" value="Genomic_DNA"/>
</dbReference>
<dbReference type="InterPro" id="IPR050659">
    <property type="entry name" value="Peptidase_M24B"/>
</dbReference>
<dbReference type="SUPFAM" id="SSF55920">
    <property type="entry name" value="Creatinase/aminopeptidase"/>
    <property type="match status" value="1"/>
</dbReference>
<dbReference type="Gene3D" id="3.90.230.10">
    <property type="entry name" value="Creatinase/methionine aminopeptidase superfamily"/>
    <property type="match status" value="1"/>
</dbReference>
<dbReference type="SUPFAM" id="SSF53092">
    <property type="entry name" value="Creatinase/prolidase N-terminal domain"/>
    <property type="match status" value="1"/>
</dbReference>
<dbReference type="Gene3D" id="3.40.350.10">
    <property type="entry name" value="Creatinase/prolidase N-terminal domain"/>
    <property type="match status" value="1"/>
</dbReference>
<dbReference type="PATRIC" id="fig|454.4.peg.1865"/>
<dbReference type="InterPro" id="IPR029149">
    <property type="entry name" value="Creatin/AminoP/Spt16_N"/>
</dbReference>
<evidence type="ECO:0000313" key="3">
    <source>
        <dbReference type="EMBL" id="KTD20471.1"/>
    </source>
</evidence>
<accession>A0A0W0VK40</accession>
<sequence length="431" mass="48241">MRFFSDKEFENRLTKARQAIESKGFDACIITNPENIYYLTGLNHQGYFAYTSLILPVNQEPVLIMRRMEEKIVKDMVIPSVRFFPYNDGIDPLPKASNTGEDLTLSAYKEGAESGGLMPSSMSLGISVRDEDEKDMDYTNPAKVTCKALKELRLESSRVAFEKNSSFLPYRIAEGFVQDMPNITWFDAENLINDCRAVLSAQEIECAKVAGKISDAMILSGIAMAGENVPNKNVAAQVFSAMVQRGGTYPAFVPLIRSTRTLNHEHGTWDDDVLQYGDHLFLEMSGCHWRYHAPVGRLIHIGKASSGAEKATKVCVEAEYNVVDTIRPGVTANEVYQVWKKTIDKYGFEHYHRHHCGYMVGIGFPPSWSGSGVPRSLRNGSDMIIKEGMVFHLLSWLMRTGKGDAFVSDSVVVTKNGCEFLTNAPRELMIR</sequence>
<dbReference type="Pfam" id="PF01321">
    <property type="entry name" value="Creatinase_N"/>
    <property type="match status" value="1"/>
</dbReference>
<feature type="domain" description="Creatinase N-terminal" evidence="2">
    <location>
        <begin position="12"/>
        <end position="198"/>
    </location>
</feature>
<dbReference type="AlphaFoldDB" id="A0A0W0VK40"/>
<dbReference type="Pfam" id="PF00557">
    <property type="entry name" value="Peptidase_M24"/>
    <property type="match status" value="1"/>
</dbReference>
<gene>
    <name evidence="3" type="ORF">Lisr_1716</name>
</gene>
<protein>
    <submittedName>
        <fullName evidence="3">Putative peptidase</fullName>
        <ecNumber evidence="3">3.4.-.-</ecNumber>
    </submittedName>
</protein>
<feature type="domain" description="Peptidase M24" evidence="1">
    <location>
        <begin position="205"/>
        <end position="415"/>
    </location>
</feature>
<dbReference type="Proteomes" id="UP000054761">
    <property type="component" value="Unassembled WGS sequence"/>
</dbReference>
<dbReference type="PANTHER" id="PTHR46112">
    <property type="entry name" value="AMINOPEPTIDASE"/>
    <property type="match status" value="1"/>
</dbReference>
<evidence type="ECO:0000259" key="2">
    <source>
        <dbReference type="Pfam" id="PF01321"/>
    </source>
</evidence>
<organism evidence="3 4">
    <name type="scientific">Legionella israelensis</name>
    <dbReference type="NCBI Taxonomy" id="454"/>
    <lineage>
        <taxon>Bacteria</taxon>
        <taxon>Pseudomonadati</taxon>
        <taxon>Pseudomonadota</taxon>
        <taxon>Gammaproteobacteria</taxon>
        <taxon>Legionellales</taxon>
        <taxon>Legionellaceae</taxon>
        <taxon>Legionella</taxon>
    </lineage>
</organism>
<dbReference type="RefSeq" id="WP_058502055.1">
    <property type="nucleotide sequence ID" value="NZ_CAAAJA010000007.1"/>
</dbReference>
<reference evidence="3 4" key="1">
    <citation type="submission" date="2015-11" db="EMBL/GenBank/DDBJ databases">
        <title>Genomic analysis of 38 Legionella species identifies large and diverse effector repertoires.</title>
        <authorList>
            <person name="Burstein D."/>
            <person name="Amaro F."/>
            <person name="Zusman T."/>
            <person name="Lifshitz Z."/>
            <person name="Cohen O."/>
            <person name="Gilbert J.A."/>
            <person name="Pupko T."/>
            <person name="Shuman H.A."/>
            <person name="Segal G."/>
        </authorList>
    </citation>
    <scope>NUCLEOTIDE SEQUENCE [LARGE SCALE GENOMIC DNA]</scope>
    <source>
        <strain evidence="3 4">Bercovier 4</strain>
    </source>
</reference>
<dbReference type="InterPro" id="IPR000994">
    <property type="entry name" value="Pept_M24"/>
</dbReference>